<keyword evidence="2" id="KW-1185">Reference proteome</keyword>
<gene>
    <name evidence="1" type="ORF">BDN72DRAFT_420401</name>
</gene>
<evidence type="ECO:0000313" key="1">
    <source>
        <dbReference type="EMBL" id="TFK61874.1"/>
    </source>
</evidence>
<evidence type="ECO:0000313" key="2">
    <source>
        <dbReference type="Proteomes" id="UP000308600"/>
    </source>
</evidence>
<dbReference type="Proteomes" id="UP000308600">
    <property type="component" value="Unassembled WGS sequence"/>
</dbReference>
<dbReference type="EMBL" id="ML208623">
    <property type="protein sequence ID" value="TFK61874.1"/>
    <property type="molecule type" value="Genomic_DNA"/>
</dbReference>
<sequence>MWFGDVCYLFVKEGVYEYDPNLRYPWTQRLWVLVDSDDCPDRLPVWLSGHGNYFPVYAASPSDKRWGRFHKTISTAVLVMDPWTKPEIHAAASAVSADYDSAKLDYVYDTFGPIPRLCIDYQRSDGIELKRYARDLANSITSLDIKTLQDVVKNADDMSMDSVSQKICLIRRDTPNIWEYSFTTSPITESVASRLALQLRNTDLKDTLKIFKHYSRISSIRGMTRCIFEAICHRHFQVSIDITYTKMVRKPLNPRAKRQPQWHSAYIPLENEALEQMRLQLAQDPNGKESLKVQPSMVLEYSFESFPTHPTQDVYYIPTRSNEEALYSFIIHNNTLYIFQFTMAGNHSIKAGLALLLEKLKTIITDYRFIFVMPTDSELLQIRSPKDKELKQLQPYSARVDMNFEDLA</sequence>
<accession>A0ACD3A8Z2</accession>
<name>A0ACD3A8Z2_9AGAR</name>
<reference evidence="1 2" key="1">
    <citation type="journal article" date="2019" name="Nat. Ecol. Evol.">
        <title>Megaphylogeny resolves global patterns of mushroom evolution.</title>
        <authorList>
            <person name="Varga T."/>
            <person name="Krizsan K."/>
            <person name="Foldi C."/>
            <person name="Dima B."/>
            <person name="Sanchez-Garcia M."/>
            <person name="Sanchez-Ramirez S."/>
            <person name="Szollosi G.J."/>
            <person name="Szarkandi J.G."/>
            <person name="Papp V."/>
            <person name="Albert L."/>
            <person name="Andreopoulos W."/>
            <person name="Angelini C."/>
            <person name="Antonin V."/>
            <person name="Barry K.W."/>
            <person name="Bougher N.L."/>
            <person name="Buchanan P."/>
            <person name="Buyck B."/>
            <person name="Bense V."/>
            <person name="Catcheside P."/>
            <person name="Chovatia M."/>
            <person name="Cooper J."/>
            <person name="Damon W."/>
            <person name="Desjardin D."/>
            <person name="Finy P."/>
            <person name="Geml J."/>
            <person name="Haridas S."/>
            <person name="Hughes K."/>
            <person name="Justo A."/>
            <person name="Karasinski D."/>
            <person name="Kautmanova I."/>
            <person name="Kiss B."/>
            <person name="Kocsube S."/>
            <person name="Kotiranta H."/>
            <person name="LaButti K.M."/>
            <person name="Lechner B.E."/>
            <person name="Liimatainen K."/>
            <person name="Lipzen A."/>
            <person name="Lukacs Z."/>
            <person name="Mihaltcheva S."/>
            <person name="Morgado L.N."/>
            <person name="Niskanen T."/>
            <person name="Noordeloos M.E."/>
            <person name="Ohm R.A."/>
            <person name="Ortiz-Santana B."/>
            <person name="Ovrebo C."/>
            <person name="Racz N."/>
            <person name="Riley R."/>
            <person name="Savchenko A."/>
            <person name="Shiryaev A."/>
            <person name="Soop K."/>
            <person name="Spirin V."/>
            <person name="Szebenyi C."/>
            <person name="Tomsovsky M."/>
            <person name="Tulloss R.E."/>
            <person name="Uehling J."/>
            <person name="Grigoriev I.V."/>
            <person name="Vagvolgyi C."/>
            <person name="Papp T."/>
            <person name="Martin F.M."/>
            <person name="Miettinen O."/>
            <person name="Hibbett D.S."/>
            <person name="Nagy L.G."/>
        </authorList>
    </citation>
    <scope>NUCLEOTIDE SEQUENCE [LARGE SCALE GENOMIC DNA]</scope>
    <source>
        <strain evidence="1 2">NL-1719</strain>
    </source>
</reference>
<protein>
    <submittedName>
        <fullName evidence="1">Uncharacterized protein</fullName>
    </submittedName>
</protein>
<proteinExistence type="predicted"/>
<organism evidence="1 2">
    <name type="scientific">Pluteus cervinus</name>
    <dbReference type="NCBI Taxonomy" id="181527"/>
    <lineage>
        <taxon>Eukaryota</taxon>
        <taxon>Fungi</taxon>
        <taxon>Dikarya</taxon>
        <taxon>Basidiomycota</taxon>
        <taxon>Agaricomycotina</taxon>
        <taxon>Agaricomycetes</taxon>
        <taxon>Agaricomycetidae</taxon>
        <taxon>Agaricales</taxon>
        <taxon>Pluteineae</taxon>
        <taxon>Pluteaceae</taxon>
        <taxon>Pluteus</taxon>
    </lineage>
</organism>